<evidence type="ECO:0000256" key="4">
    <source>
        <dbReference type="ARBA" id="ARBA00022803"/>
    </source>
</evidence>
<keyword evidence="4" id="KW-0802">TPR repeat</keyword>
<sequence length="435" mass="46494">MLSDPYGLPLTTASDAARDAHARGLDRVLTQYDGIVEAFDEAIAADPGFALAHVGRAQGLLLRGETAAAAEALATAESLAGGVTAREASQIAFYRTLMTRPIEAAIAALEAHVEAWPRDAMVLNTNANPNGLLGSSGQVGQKARLAAMMDRLAPHYGEDWWFASAHAMALNETGQHAAARSRIEVSFARRPDSAWVAHSRAHLCYEQGEGDAARAFLREWLRAYPRGGVLHGHLHWHLALGELEAGETEAALALYRAAFSLEGGSGTARQKLQDASSFLWRWELAGQPRDDAAWMALRDFARAHFPRPGIAFADLHVMLAEAVAGDAAALESRIAQMAALAEAGRYPSGPVIPAISRAFLAYGRRDFASVIETLEPLLPQSERIGGSRAQTDLVEFTLLRACAEAGRAEDARRILEARRAGPAAVPVAGVASHHG</sequence>
<evidence type="ECO:0000313" key="6">
    <source>
        <dbReference type="Proteomes" id="UP001305521"/>
    </source>
</evidence>
<dbReference type="PANTHER" id="PTHR16263:SF4">
    <property type="entry name" value="TETRATRICOPEPTIDE REPEAT PROTEIN 38"/>
    <property type="match status" value="1"/>
</dbReference>
<dbReference type="RefSeq" id="WP_318648819.1">
    <property type="nucleotide sequence ID" value="NZ_CP137852.1"/>
</dbReference>
<keyword evidence="3" id="KW-0677">Repeat</keyword>
<keyword evidence="6" id="KW-1185">Reference proteome</keyword>
<dbReference type="Proteomes" id="UP001305521">
    <property type="component" value="Chromosome"/>
</dbReference>
<organism evidence="5 6">
    <name type="scientific">Sediminicoccus rosea</name>
    <dbReference type="NCBI Taxonomy" id="1225128"/>
    <lineage>
        <taxon>Bacteria</taxon>
        <taxon>Pseudomonadati</taxon>
        <taxon>Pseudomonadota</taxon>
        <taxon>Alphaproteobacteria</taxon>
        <taxon>Acetobacterales</taxon>
        <taxon>Roseomonadaceae</taxon>
        <taxon>Sediminicoccus</taxon>
    </lineage>
</organism>
<protein>
    <recommendedName>
        <fullName evidence="2">Tetratricopeptide repeat protein 38</fullName>
    </recommendedName>
</protein>
<dbReference type="Gene3D" id="1.25.40.10">
    <property type="entry name" value="Tetratricopeptide repeat domain"/>
    <property type="match status" value="2"/>
</dbReference>
<dbReference type="PANTHER" id="PTHR16263">
    <property type="entry name" value="TETRATRICOPEPTIDE REPEAT PROTEIN 38"/>
    <property type="match status" value="1"/>
</dbReference>
<dbReference type="EMBL" id="CP137852">
    <property type="protein sequence ID" value="WPB84856.1"/>
    <property type="molecule type" value="Genomic_DNA"/>
</dbReference>
<dbReference type="SUPFAM" id="SSF48452">
    <property type="entry name" value="TPR-like"/>
    <property type="match status" value="1"/>
</dbReference>
<dbReference type="InterPro" id="IPR011990">
    <property type="entry name" value="TPR-like_helical_dom_sf"/>
</dbReference>
<dbReference type="InterPro" id="IPR033891">
    <property type="entry name" value="TTC38"/>
</dbReference>
<name>A0ABZ0PGU7_9PROT</name>
<reference evidence="5 6" key="1">
    <citation type="submission" date="2023-11" db="EMBL/GenBank/DDBJ databases">
        <title>Arctic aerobic anoxygenic photoheterotroph Sediminicoccus rosea KRV36 adapts its photosynthesis to long days of polar summer.</title>
        <authorList>
            <person name="Tomasch J."/>
            <person name="Kopejtka K."/>
            <person name="Bily T."/>
            <person name="Gardiner A.T."/>
            <person name="Gardian Z."/>
            <person name="Shivaramu S."/>
            <person name="Koblizek M."/>
            <person name="Engelhardt F."/>
            <person name="Kaftan D."/>
        </authorList>
    </citation>
    <scope>NUCLEOTIDE SEQUENCE [LARGE SCALE GENOMIC DNA]</scope>
    <source>
        <strain evidence="5 6">R-30</strain>
    </source>
</reference>
<comment type="similarity">
    <text evidence="1">Belongs to the TTC38 family.</text>
</comment>
<proteinExistence type="inferred from homology"/>
<evidence type="ECO:0000313" key="5">
    <source>
        <dbReference type="EMBL" id="WPB84856.1"/>
    </source>
</evidence>
<gene>
    <name evidence="5" type="ORF">R9Z33_22530</name>
</gene>
<evidence type="ECO:0000256" key="1">
    <source>
        <dbReference type="ARBA" id="ARBA00005857"/>
    </source>
</evidence>
<accession>A0ABZ0PGU7</accession>
<evidence type="ECO:0000256" key="3">
    <source>
        <dbReference type="ARBA" id="ARBA00022737"/>
    </source>
</evidence>
<evidence type="ECO:0000256" key="2">
    <source>
        <dbReference type="ARBA" id="ARBA00019992"/>
    </source>
</evidence>